<organism evidence="1">
    <name type="scientific">marine metagenome</name>
    <dbReference type="NCBI Taxonomy" id="408172"/>
    <lineage>
        <taxon>unclassified sequences</taxon>
        <taxon>metagenomes</taxon>
        <taxon>ecological metagenomes</taxon>
    </lineage>
</organism>
<feature type="non-terminal residue" evidence="1">
    <location>
        <position position="43"/>
    </location>
</feature>
<dbReference type="EMBL" id="UINC01165066">
    <property type="protein sequence ID" value="SVD66251.1"/>
    <property type="molecule type" value="Genomic_DNA"/>
</dbReference>
<feature type="non-terminal residue" evidence="1">
    <location>
        <position position="1"/>
    </location>
</feature>
<reference evidence="1" key="1">
    <citation type="submission" date="2018-05" db="EMBL/GenBank/DDBJ databases">
        <authorList>
            <person name="Lanie J.A."/>
            <person name="Ng W.-L."/>
            <person name="Kazmierczak K.M."/>
            <person name="Andrzejewski T.M."/>
            <person name="Davidsen T.M."/>
            <person name="Wayne K.J."/>
            <person name="Tettelin H."/>
            <person name="Glass J.I."/>
            <person name="Rusch D."/>
            <person name="Podicherti R."/>
            <person name="Tsui H.-C.T."/>
            <person name="Winkler M.E."/>
        </authorList>
    </citation>
    <scope>NUCLEOTIDE SEQUENCE</scope>
</reference>
<name>A0A382X7J3_9ZZZZ</name>
<sequence>VDHFVNDDQIWHCHSCSEMWESDDLNEFVFTNLTIYPDPMEGV</sequence>
<proteinExistence type="predicted"/>
<evidence type="ECO:0000313" key="1">
    <source>
        <dbReference type="EMBL" id="SVD66251.1"/>
    </source>
</evidence>
<dbReference type="AlphaFoldDB" id="A0A382X7J3"/>
<protein>
    <submittedName>
        <fullName evidence="1">Uncharacterized protein</fullName>
    </submittedName>
</protein>
<accession>A0A382X7J3</accession>
<gene>
    <name evidence="1" type="ORF">METZ01_LOCUS419105</name>
</gene>